<gene>
    <name evidence="3" type="ORF">H4N64_16370</name>
</gene>
<protein>
    <recommendedName>
        <fullName evidence="2">SWIM-type domain-containing protein</fullName>
    </recommendedName>
</protein>
<dbReference type="AlphaFoldDB" id="A0A7X1J427"/>
<dbReference type="Proteomes" id="UP000584670">
    <property type="component" value="Unassembled WGS sequence"/>
</dbReference>
<dbReference type="GO" id="GO:0008270">
    <property type="term" value="F:zinc ion binding"/>
    <property type="evidence" value="ECO:0007669"/>
    <property type="project" value="UniProtKB-KW"/>
</dbReference>
<keyword evidence="1" id="KW-0862">Zinc</keyword>
<evidence type="ECO:0000259" key="2">
    <source>
        <dbReference type="PROSITE" id="PS50966"/>
    </source>
</evidence>
<name>A0A7X1J427_9ACTN</name>
<dbReference type="PROSITE" id="PS50966">
    <property type="entry name" value="ZF_SWIM"/>
    <property type="match status" value="1"/>
</dbReference>
<feature type="domain" description="SWIM-type" evidence="2">
    <location>
        <begin position="70"/>
        <end position="111"/>
    </location>
</feature>
<evidence type="ECO:0000313" key="4">
    <source>
        <dbReference type="Proteomes" id="UP000584670"/>
    </source>
</evidence>
<keyword evidence="1" id="KW-0479">Metal-binding</keyword>
<proteinExistence type="predicted"/>
<reference evidence="3 4" key="1">
    <citation type="submission" date="2020-08" db="EMBL/GenBank/DDBJ databases">
        <title>Streptomyces sp. PSKA01 genome sequencing and assembly.</title>
        <authorList>
            <person name="Mandal S."/>
            <person name="Maiti P.K."/>
            <person name="Das P."/>
        </authorList>
    </citation>
    <scope>NUCLEOTIDE SEQUENCE [LARGE SCALE GENOMIC DNA]</scope>
    <source>
        <strain evidence="3 4">PSKA01</strain>
    </source>
</reference>
<dbReference type="EMBL" id="JACMSF010000015">
    <property type="protein sequence ID" value="MBC2903155.1"/>
    <property type="molecule type" value="Genomic_DNA"/>
</dbReference>
<keyword evidence="4" id="KW-1185">Reference proteome</keyword>
<dbReference type="InterPro" id="IPR007527">
    <property type="entry name" value="Znf_SWIM"/>
</dbReference>
<sequence length="112" mass="12214">MNAAATTHQHTNCLRCGRTLRNPSRDGYGPKCRAKVRAARVDLTDYKPHQVQSARELIEDGAIIPLRSVIFIAVSTDGAETYRTAPTACTCKAGLKGTRCYHQLAARMLLAA</sequence>
<dbReference type="RefSeq" id="WP_186283043.1">
    <property type="nucleotide sequence ID" value="NZ_JACMSF010000015.1"/>
</dbReference>
<keyword evidence="1" id="KW-0863">Zinc-finger</keyword>
<comment type="caution">
    <text evidence="3">The sequence shown here is derived from an EMBL/GenBank/DDBJ whole genome shotgun (WGS) entry which is preliminary data.</text>
</comment>
<organism evidence="3 4">
    <name type="scientific">Streptomyces cupreus</name>
    <dbReference type="NCBI Taxonomy" id="2759956"/>
    <lineage>
        <taxon>Bacteria</taxon>
        <taxon>Bacillati</taxon>
        <taxon>Actinomycetota</taxon>
        <taxon>Actinomycetes</taxon>
        <taxon>Kitasatosporales</taxon>
        <taxon>Streptomycetaceae</taxon>
        <taxon>Streptomyces</taxon>
    </lineage>
</organism>
<evidence type="ECO:0000256" key="1">
    <source>
        <dbReference type="PROSITE-ProRule" id="PRU00325"/>
    </source>
</evidence>
<evidence type="ECO:0000313" key="3">
    <source>
        <dbReference type="EMBL" id="MBC2903155.1"/>
    </source>
</evidence>
<accession>A0A7X1J427</accession>